<dbReference type="AlphaFoldDB" id="A0A6G0Y7J9"/>
<keyword evidence="1" id="KW-0472">Membrane</keyword>
<reference evidence="2 3" key="1">
    <citation type="submission" date="2019-08" db="EMBL/GenBank/DDBJ databases">
        <title>Whole genome of Aphis craccivora.</title>
        <authorList>
            <person name="Voronova N.V."/>
            <person name="Shulinski R.S."/>
            <person name="Bandarenka Y.V."/>
            <person name="Zhorov D.G."/>
            <person name="Warner D."/>
        </authorList>
    </citation>
    <scope>NUCLEOTIDE SEQUENCE [LARGE SCALE GENOMIC DNA]</scope>
    <source>
        <strain evidence="2">180601</strain>
        <tissue evidence="2">Whole Body</tissue>
    </source>
</reference>
<evidence type="ECO:0000256" key="1">
    <source>
        <dbReference type="SAM" id="Phobius"/>
    </source>
</evidence>
<gene>
    <name evidence="2" type="ORF">FWK35_00021937</name>
</gene>
<keyword evidence="1" id="KW-1133">Transmembrane helix</keyword>
<protein>
    <submittedName>
        <fullName evidence="2">Uncharacterized protein</fullName>
    </submittedName>
</protein>
<keyword evidence="3" id="KW-1185">Reference proteome</keyword>
<dbReference type="EMBL" id="VUJU01005618">
    <property type="protein sequence ID" value="KAF0750734.1"/>
    <property type="molecule type" value="Genomic_DNA"/>
</dbReference>
<feature type="transmembrane region" description="Helical" evidence="1">
    <location>
        <begin position="73"/>
        <end position="93"/>
    </location>
</feature>
<sequence>MNVEDLKRFCKIESKSDFIAIENELNILKINFCQTYLKIFVKLFTVLIKIFITKDLNLSIPPNTKIYCSHVRSILGLASVLWGLFVVVGSFSLEPVQRLFFSASSHYHE</sequence>
<evidence type="ECO:0000313" key="3">
    <source>
        <dbReference type="Proteomes" id="UP000478052"/>
    </source>
</evidence>
<dbReference type="Proteomes" id="UP000478052">
    <property type="component" value="Unassembled WGS sequence"/>
</dbReference>
<comment type="caution">
    <text evidence="2">The sequence shown here is derived from an EMBL/GenBank/DDBJ whole genome shotgun (WGS) entry which is preliminary data.</text>
</comment>
<organism evidence="2 3">
    <name type="scientific">Aphis craccivora</name>
    <name type="common">Cowpea aphid</name>
    <dbReference type="NCBI Taxonomy" id="307492"/>
    <lineage>
        <taxon>Eukaryota</taxon>
        <taxon>Metazoa</taxon>
        <taxon>Ecdysozoa</taxon>
        <taxon>Arthropoda</taxon>
        <taxon>Hexapoda</taxon>
        <taxon>Insecta</taxon>
        <taxon>Pterygota</taxon>
        <taxon>Neoptera</taxon>
        <taxon>Paraneoptera</taxon>
        <taxon>Hemiptera</taxon>
        <taxon>Sternorrhyncha</taxon>
        <taxon>Aphidomorpha</taxon>
        <taxon>Aphidoidea</taxon>
        <taxon>Aphididae</taxon>
        <taxon>Aphidini</taxon>
        <taxon>Aphis</taxon>
        <taxon>Aphis</taxon>
    </lineage>
</organism>
<name>A0A6G0Y7J9_APHCR</name>
<accession>A0A6G0Y7J9</accession>
<evidence type="ECO:0000313" key="2">
    <source>
        <dbReference type="EMBL" id="KAF0750734.1"/>
    </source>
</evidence>
<proteinExistence type="predicted"/>
<keyword evidence="1" id="KW-0812">Transmembrane</keyword>